<evidence type="ECO:0000313" key="3">
    <source>
        <dbReference type="Proteomes" id="UP001589766"/>
    </source>
</evidence>
<dbReference type="Proteomes" id="UP001589766">
    <property type="component" value="Unassembled WGS sequence"/>
</dbReference>
<dbReference type="PANTHER" id="PTHR23131">
    <property type="entry name" value="ENDORIBONUCLEASE LACTB2"/>
    <property type="match status" value="1"/>
</dbReference>
<dbReference type="Gene3D" id="3.60.15.10">
    <property type="entry name" value="Ribonuclease Z/Hydroxyacylglutathione hydrolase-like"/>
    <property type="match status" value="1"/>
</dbReference>
<comment type="caution">
    <text evidence="2">The sequence shown here is derived from an EMBL/GenBank/DDBJ whole genome shotgun (WGS) entry which is preliminary data.</text>
</comment>
<evidence type="ECO:0000313" key="2">
    <source>
        <dbReference type="EMBL" id="MFC0249738.1"/>
    </source>
</evidence>
<evidence type="ECO:0000259" key="1">
    <source>
        <dbReference type="SMART" id="SM00849"/>
    </source>
</evidence>
<feature type="domain" description="Metallo-beta-lactamase" evidence="1">
    <location>
        <begin position="47"/>
        <end position="259"/>
    </location>
</feature>
<dbReference type="InterPro" id="IPR036866">
    <property type="entry name" value="RibonucZ/Hydroxyglut_hydro"/>
</dbReference>
<dbReference type="Pfam" id="PF00753">
    <property type="entry name" value="Lactamase_B"/>
    <property type="match status" value="1"/>
</dbReference>
<proteinExistence type="predicted"/>
<dbReference type="SUPFAM" id="SSF56281">
    <property type="entry name" value="Metallo-hydrolase/oxidoreductase"/>
    <property type="match status" value="1"/>
</dbReference>
<dbReference type="RefSeq" id="WP_378042924.1">
    <property type="nucleotide sequence ID" value="NZ_JBHLWH010000042.1"/>
</dbReference>
<protein>
    <submittedName>
        <fullName evidence="2">MBL fold metallo-hydrolase</fullName>
    </submittedName>
</protein>
<sequence length="348" mass="38423">MRLDQSITITGRVQKDAWANKVLPPVEEVRAGFWSIPVPFPRHPMRYTLSYLATGPRDAILVDPGWSSEEGWQHLLEGLKRTGVGIRGVTGIVVTHRHGDHLGLAERARQASGAWVGLGRNETLGLPESGGDDAWIGADRALLHSWGVPASRVGEIVYGEQWLSAERVLARPDVRFADGEHLQGEGMDLEMVATPGHTEGHICLIDHVHGLLLSGDHVLPRITPNVSLQRGGPENPLRDYCRSLERMRCHEDMEVCPAHEYRFQGIGGRVDELLSDARSRSDEVLEIIDARDAQSVWDIARNLTWSRGWDSLVGPPLRLALAETASHVALLRSQGAELDIPLAEGRQK</sequence>
<keyword evidence="3" id="KW-1185">Reference proteome</keyword>
<dbReference type="SMART" id="SM00849">
    <property type="entry name" value="Lactamase_B"/>
    <property type="match status" value="1"/>
</dbReference>
<dbReference type="PANTHER" id="PTHR23131:SF4">
    <property type="entry name" value="METALLO-BETA-LACTAMASE SUPERFAMILY POTEIN"/>
    <property type="match status" value="1"/>
</dbReference>
<gene>
    <name evidence="2" type="ORF">ACFFIO_14630</name>
</gene>
<name>A0ABV6F898_9MICC</name>
<dbReference type="InterPro" id="IPR001279">
    <property type="entry name" value="Metallo-B-lactamas"/>
</dbReference>
<organism evidence="2 3">
    <name type="scientific">Citricoccus parietis</name>
    <dbReference type="NCBI Taxonomy" id="592307"/>
    <lineage>
        <taxon>Bacteria</taxon>
        <taxon>Bacillati</taxon>
        <taxon>Actinomycetota</taxon>
        <taxon>Actinomycetes</taxon>
        <taxon>Micrococcales</taxon>
        <taxon>Micrococcaceae</taxon>
        <taxon>Citricoccus</taxon>
    </lineage>
</organism>
<dbReference type="InterPro" id="IPR050662">
    <property type="entry name" value="Sec-metab_biosynth-thioest"/>
</dbReference>
<reference evidence="2 3" key="1">
    <citation type="submission" date="2024-09" db="EMBL/GenBank/DDBJ databases">
        <authorList>
            <person name="Sun Q."/>
            <person name="Mori K."/>
        </authorList>
    </citation>
    <scope>NUCLEOTIDE SEQUENCE [LARGE SCALE GENOMIC DNA]</scope>
    <source>
        <strain evidence="2 3">CCM 7609</strain>
    </source>
</reference>
<accession>A0ABV6F898</accession>
<dbReference type="EMBL" id="JBHLWH010000042">
    <property type="protein sequence ID" value="MFC0249738.1"/>
    <property type="molecule type" value="Genomic_DNA"/>
</dbReference>